<dbReference type="PANTHER" id="PTHR33169:SF27">
    <property type="entry name" value="TRANSCRIPTIONAL REGULATOR PADR FAMILY PROTEIN"/>
    <property type="match status" value="1"/>
</dbReference>
<dbReference type="InterPro" id="IPR052509">
    <property type="entry name" value="Metal_resp_DNA-bind_regulator"/>
</dbReference>
<dbReference type="Proteomes" id="UP001623661">
    <property type="component" value="Unassembled WGS sequence"/>
</dbReference>
<dbReference type="Gene3D" id="1.10.10.10">
    <property type="entry name" value="Winged helix-like DNA-binding domain superfamily/Winged helix DNA-binding domain"/>
    <property type="match status" value="1"/>
</dbReference>
<reference evidence="2 3" key="1">
    <citation type="submission" date="2024-11" db="EMBL/GenBank/DDBJ databases">
        <authorList>
            <person name="Heng Y.C."/>
            <person name="Lim A.C.H."/>
            <person name="Lee J.K.Y."/>
            <person name="Kittelmann S."/>
        </authorList>
    </citation>
    <scope>NUCLEOTIDE SEQUENCE [LARGE SCALE GENOMIC DNA]</scope>
    <source>
        <strain evidence="2 3">WILCCON 0202</strain>
    </source>
</reference>
<dbReference type="EMBL" id="JBJHZY010000001">
    <property type="protein sequence ID" value="MFL0266697.1"/>
    <property type="molecule type" value="Genomic_DNA"/>
</dbReference>
<evidence type="ECO:0000313" key="2">
    <source>
        <dbReference type="EMBL" id="MFL0266697.1"/>
    </source>
</evidence>
<dbReference type="InterPro" id="IPR005149">
    <property type="entry name" value="Tscrpt_reg_PadR_N"/>
</dbReference>
<dbReference type="Pfam" id="PF03551">
    <property type="entry name" value="PadR"/>
    <property type="match status" value="1"/>
</dbReference>
<proteinExistence type="predicted"/>
<sequence>MNTNIDYLIMGLLMNGDKSGYDIKKIIELSPVPSISSSCGSIYPAIKKLEKEEILEKHLIVQDDKPNKHLLLLTPKGKKTFMEWLSAPILIENFNMADESFNQKFLFFSYLNENEVNAHCCEQIRAINNFIESVEGFKVKYGSQLDKYALWNLKGSLDLLKCRLKWLNDILNDLKNEVSINKFSKAKCIKQHCFKQKF</sequence>
<evidence type="ECO:0000259" key="1">
    <source>
        <dbReference type="Pfam" id="PF03551"/>
    </source>
</evidence>
<name>A0ABW8TMR3_9CLOT</name>
<dbReference type="PANTHER" id="PTHR33169">
    <property type="entry name" value="PADR-FAMILY TRANSCRIPTIONAL REGULATOR"/>
    <property type="match status" value="1"/>
</dbReference>
<comment type="caution">
    <text evidence="2">The sequence shown here is derived from an EMBL/GenBank/DDBJ whole genome shotgun (WGS) entry which is preliminary data.</text>
</comment>
<dbReference type="InterPro" id="IPR036390">
    <property type="entry name" value="WH_DNA-bd_sf"/>
</dbReference>
<feature type="domain" description="Transcription regulator PadR N-terminal" evidence="1">
    <location>
        <begin position="9"/>
        <end position="81"/>
    </location>
</feature>
<organism evidence="2 3">
    <name type="scientific">Candidatus Clostridium radicumherbarum</name>
    <dbReference type="NCBI Taxonomy" id="3381662"/>
    <lineage>
        <taxon>Bacteria</taxon>
        <taxon>Bacillati</taxon>
        <taxon>Bacillota</taxon>
        <taxon>Clostridia</taxon>
        <taxon>Eubacteriales</taxon>
        <taxon>Clostridiaceae</taxon>
        <taxon>Clostridium</taxon>
    </lineage>
</organism>
<dbReference type="SUPFAM" id="SSF46785">
    <property type="entry name" value="Winged helix' DNA-binding domain"/>
    <property type="match status" value="1"/>
</dbReference>
<dbReference type="InterPro" id="IPR036388">
    <property type="entry name" value="WH-like_DNA-bd_sf"/>
</dbReference>
<keyword evidence="3" id="KW-1185">Reference proteome</keyword>
<protein>
    <submittedName>
        <fullName evidence="2">PadR family transcriptional regulator</fullName>
    </submittedName>
</protein>
<gene>
    <name evidence="2" type="ORF">ACJDUH_01190</name>
</gene>
<evidence type="ECO:0000313" key="3">
    <source>
        <dbReference type="Proteomes" id="UP001623661"/>
    </source>
</evidence>
<dbReference type="RefSeq" id="WP_406763326.1">
    <property type="nucleotide sequence ID" value="NZ_JBJHZY010000001.1"/>
</dbReference>
<accession>A0ABW8TMR3</accession>